<dbReference type="AlphaFoldDB" id="A0A2H0YUB5"/>
<keyword evidence="1" id="KW-0328">Glycosyltransferase</keyword>
<dbReference type="CDD" id="cd06533">
    <property type="entry name" value="Glyco_transf_WecG_TagA"/>
    <property type="match status" value="1"/>
</dbReference>
<dbReference type="PANTHER" id="PTHR34136">
    <property type="match status" value="1"/>
</dbReference>
<dbReference type="Proteomes" id="UP000231542">
    <property type="component" value="Unassembled WGS sequence"/>
</dbReference>
<comment type="caution">
    <text evidence="3">The sequence shown here is derived from an EMBL/GenBank/DDBJ whole genome shotgun (WGS) entry which is preliminary data.</text>
</comment>
<sequence length="246" mass="27797">MKIDILGVKIDSVTKEEAVAILKKYLDSDFAHQVVTPNPEFIMAAQRDEEFKEILNNSSLAIADGFGLKLAAWYLKQPFKERIAGVDFIRSLTQLLQNEKKSIYLLGAGAGVAKEAAQKLKKQYFHLKIVGAESCLKNNKMISDEEIIRNINLKSPQVLLVAFGAPKQEKWIARNLSKLNTIRIAMGVGGAFDFISGRVKRAPVLIRKLGLEWLFRFIIQPWRVKRIFTAAIKFPWAVIKSRKKNG</sequence>
<evidence type="ECO:0000313" key="4">
    <source>
        <dbReference type="Proteomes" id="UP000231542"/>
    </source>
</evidence>
<dbReference type="InterPro" id="IPR004629">
    <property type="entry name" value="WecG_TagA_CpsF"/>
</dbReference>
<name>A0A2H0YUB5_9BACT</name>
<dbReference type="Pfam" id="PF03808">
    <property type="entry name" value="Glyco_tran_WecG"/>
    <property type="match status" value="1"/>
</dbReference>
<accession>A0A2H0YUB5</accession>
<dbReference type="PANTHER" id="PTHR34136:SF1">
    <property type="entry name" value="UDP-N-ACETYL-D-MANNOSAMINURONIC ACID TRANSFERASE"/>
    <property type="match status" value="1"/>
</dbReference>
<protein>
    <submittedName>
        <fullName evidence="3">Glycosyltransferase</fullName>
    </submittedName>
</protein>
<reference evidence="3 4" key="1">
    <citation type="submission" date="2017-09" db="EMBL/GenBank/DDBJ databases">
        <title>Depth-based differentiation of microbial function through sediment-hosted aquifers and enrichment of novel symbionts in the deep terrestrial subsurface.</title>
        <authorList>
            <person name="Probst A.J."/>
            <person name="Ladd B."/>
            <person name="Jarett J.K."/>
            <person name="Geller-Mcgrath D.E."/>
            <person name="Sieber C.M."/>
            <person name="Emerson J.B."/>
            <person name="Anantharaman K."/>
            <person name="Thomas B.C."/>
            <person name="Malmstrom R."/>
            <person name="Stieglmeier M."/>
            <person name="Klingl A."/>
            <person name="Woyke T."/>
            <person name="Ryan C.M."/>
            <person name="Banfield J.F."/>
        </authorList>
    </citation>
    <scope>NUCLEOTIDE SEQUENCE [LARGE SCALE GENOMIC DNA]</scope>
    <source>
        <strain evidence="3">CG08_land_8_20_14_0_20_40_16</strain>
    </source>
</reference>
<keyword evidence="2 3" id="KW-0808">Transferase</keyword>
<evidence type="ECO:0000313" key="3">
    <source>
        <dbReference type="EMBL" id="PIS42094.1"/>
    </source>
</evidence>
<proteinExistence type="predicted"/>
<dbReference type="EMBL" id="PEXU01000057">
    <property type="protein sequence ID" value="PIS42094.1"/>
    <property type="molecule type" value="Genomic_DNA"/>
</dbReference>
<gene>
    <name evidence="3" type="ORF">COT24_05150</name>
</gene>
<dbReference type="NCBIfam" id="TIGR00696">
    <property type="entry name" value="wecG_tagA_cpsF"/>
    <property type="match status" value="1"/>
</dbReference>
<evidence type="ECO:0000256" key="1">
    <source>
        <dbReference type="ARBA" id="ARBA00022676"/>
    </source>
</evidence>
<evidence type="ECO:0000256" key="2">
    <source>
        <dbReference type="ARBA" id="ARBA00022679"/>
    </source>
</evidence>
<organism evidence="3 4">
    <name type="scientific">Candidatus Kerfeldbacteria bacterium CG08_land_8_20_14_0_20_40_16</name>
    <dbReference type="NCBI Taxonomy" id="2014244"/>
    <lineage>
        <taxon>Bacteria</taxon>
        <taxon>Candidatus Kerfeldiibacteriota</taxon>
    </lineage>
</organism>
<dbReference type="GO" id="GO:0016758">
    <property type="term" value="F:hexosyltransferase activity"/>
    <property type="evidence" value="ECO:0007669"/>
    <property type="project" value="TreeGrafter"/>
</dbReference>